<keyword evidence="2" id="KW-1185">Reference proteome</keyword>
<organism evidence="1 2">
    <name type="scientific">Maylandia zebra</name>
    <name type="common">zebra mbuna</name>
    <dbReference type="NCBI Taxonomy" id="106582"/>
    <lineage>
        <taxon>Eukaryota</taxon>
        <taxon>Metazoa</taxon>
        <taxon>Chordata</taxon>
        <taxon>Craniata</taxon>
        <taxon>Vertebrata</taxon>
        <taxon>Euteleostomi</taxon>
        <taxon>Actinopterygii</taxon>
        <taxon>Neopterygii</taxon>
        <taxon>Teleostei</taxon>
        <taxon>Neoteleostei</taxon>
        <taxon>Acanthomorphata</taxon>
        <taxon>Ovalentaria</taxon>
        <taxon>Cichlomorphae</taxon>
        <taxon>Cichliformes</taxon>
        <taxon>Cichlidae</taxon>
        <taxon>African cichlids</taxon>
        <taxon>Pseudocrenilabrinae</taxon>
        <taxon>Haplochromini</taxon>
        <taxon>Maylandia</taxon>
        <taxon>Maylandia zebra complex</taxon>
    </lineage>
</organism>
<dbReference type="Ensembl" id="ENSMZET00005011313.1">
    <property type="protein sequence ID" value="ENSMZEP00005010935.1"/>
    <property type="gene ID" value="ENSMZEG00005008216.1"/>
</dbReference>
<sequence>MLDVANFFLITQNATTMGFMSPGELMILYLLHKCVNHCTVKPLTCDRPVDQHSAKITGPFCFNAILKLRF</sequence>
<proteinExistence type="predicted"/>
<accession>A0A3P9BLX5</accession>
<name>A0A3P9BLX5_9CICH</name>
<reference evidence="1 2" key="1">
    <citation type="journal article" date="2014" name="Nature">
        <title>The genomic substrate for adaptive radiation in African cichlid fish.</title>
        <authorList>
            <person name="Brawand D."/>
            <person name="Wagner C.E."/>
            <person name="Li Y.I."/>
            <person name="Malinsky M."/>
            <person name="Keller I."/>
            <person name="Fan S."/>
            <person name="Simakov O."/>
            <person name="Ng A.Y."/>
            <person name="Lim Z.W."/>
            <person name="Bezault E."/>
            <person name="Turner-Maier J."/>
            <person name="Johnson J."/>
            <person name="Alcazar R."/>
            <person name="Noh H.J."/>
            <person name="Russell P."/>
            <person name="Aken B."/>
            <person name="Alfoldi J."/>
            <person name="Amemiya C."/>
            <person name="Azzouzi N."/>
            <person name="Baroiller J.F."/>
            <person name="Barloy-Hubler F."/>
            <person name="Berlin A."/>
            <person name="Bloomquist R."/>
            <person name="Carleton K.L."/>
            <person name="Conte M.A."/>
            <person name="D'Cotta H."/>
            <person name="Eshel O."/>
            <person name="Gaffney L."/>
            <person name="Galibert F."/>
            <person name="Gante H.F."/>
            <person name="Gnerre S."/>
            <person name="Greuter L."/>
            <person name="Guyon R."/>
            <person name="Haddad N.S."/>
            <person name="Haerty W."/>
            <person name="Harris R.M."/>
            <person name="Hofmann H.A."/>
            <person name="Hourlier T."/>
            <person name="Hulata G."/>
            <person name="Jaffe D.B."/>
            <person name="Lara M."/>
            <person name="Lee A.P."/>
            <person name="MacCallum I."/>
            <person name="Mwaiko S."/>
            <person name="Nikaido M."/>
            <person name="Nishihara H."/>
            <person name="Ozouf-Costaz C."/>
            <person name="Penman D.J."/>
            <person name="Przybylski D."/>
            <person name="Rakotomanga M."/>
            <person name="Renn S.C.P."/>
            <person name="Ribeiro F.J."/>
            <person name="Ron M."/>
            <person name="Salzburger W."/>
            <person name="Sanchez-Pulido L."/>
            <person name="Santos M.E."/>
            <person name="Searle S."/>
            <person name="Sharpe T."/>
            <person name="Swofford R."/>
            <person name="Tan F.J."/>
            <person name="Williams L."/>
            <person name="Young S."/>
            <person name="Yin S."/>
            <person name="Okada N."/>
            <person name="Kocher T.D."/>
            <person name="Miska E.A."/>
            <person name="Lander E.S."/>
            <person name="Venkatesh B."/>
            <person name="Fernald R.D."/>
            <person name="Meyer A."/>
            <person name="Ponting C.P."/>
            <person name="Streelman J.T."/>
            <person name="Lindblad-Toh K."/>
            <person name="Seehausen O."/>
            <person name="Di Palma F."/>
        </authorList>
    </citation>
    <scope>NUCLEOTIDE SEQUENCE</scope>
</reference>
<reference evidence="1" key="3">
    <citation type="submission" date="2025-09" db="UniProtKB">
        <authorList>
            <consortium name="Ensembl"/>
        </authorList>
    </citation>
    <scope>IDENTIFICATION</scope>
</reference>
<dbReference type="GeneTree" id="ENSGT00940000179393"/>
<dbReference type="AlphaFoldDB" id="A0A3P9BLX5"/>
<evidence type="ECO:0000313" key="1">
    <source>
        <dbReference type="Ensembl" id="ENSMZEP00005010935.1"/>
    </source>
</evidence>
<dbReference type="Proteomes" id="UP000265160">
    <property type="component" value="LG13"/>
</dbReference>
<reference evidence="1" key="2">
    <citation type="submission" date="2025-08" db="UniProtKB">
        <authorList>
            <consortium name="Ensembl"/>
        </authorList>
    </citation>
    <scope>IDENTIFICATION</scope>
</reference>
<evidence type="ECO:0000313" key="2">
    <source>
        <dbReference type="Proteomes" id="UP000265160"/>
    </source>
</evidence>
<protein>
    <submittedName>
        <fullName evidence="1">Uncharacterized protein</fullName>
    </submittedName>
</protein>